<organism evidence="1 2">
    <name type="scientific">Amphibacillus marinus</name>
    <dbReference type="NCBI Taxonomy" id="872970"/>
    <lineage>
        <taxon>Bacteria</taxon>
        <taxon>Bacillati</taxon>
        <taxon>Bacillota</taxon>
        <taxon>Bacilli</taxon>
        <taxon>Bacillales</taxon>
        <taxon>Bacillaceae</taxon>
        <taxon>Amphibacillus</taxon>
    </lineage>
</organism>
<dbReference type="PANTHER" id="PTHR38451">
    <property type="entry name" value="TRNA (ADENINE(22)-N(1))-METHYLTRANSFERASE"/>
    <property type="match status" value="1"/>
</dbReference>
<dbReference type="GO" id="GO:0160105">
    <property type="term" value="F:tRNA (adenine(22)-N1)-methyltransferase activity"/>
    <property type="evidence" value="ECO:0007669"/>
    <property type="project" value="InterPro"/>
</dbReference>
<reference evidence="1 2" key="1">
    <citation type="submission" date="2016-10" db="EMBL/GenBank/DDBJ databases">
        <authorList>
            <person name="de Groot N.N."/>
        </authorList>
    </citation>
    <scope>NUCLEOTIDE SEQUENCE [LARGE SCALE GENOMIC DNA]</scope>
    <source>
        <strain evidence="1 2">CGMCC 1.10434</strain>
    </source>
</reference>
<dbReference type="InterPro" id="IPR029063">
    <property type="entry name" value="SAM-dependent_MTases_sf"/>
</dbReference>
<name>A0A1H8HHZ2_9BACI</name>
<dbReference type="GO" id="GO:0032259">
    <property type="term" value="P:methylation"/>
    <property type="evidence" value="ECO:0007669"/>
    <property type="project" value="UniProtKB-KW"/>
</dbReference>
<dbReference type="OrthoDB" id="5881184at2"/>
<keyword evidence="2" id="KW-1185">Reference proteome</keyword>
<dbReference type="RefSeq" id="WP_091494095.1">
    <property type="nucleotide sequence ID" value="NZ_FODJ01000001.1"/>
</dbReference>
<keyword evidence="1" id="KW-0808">Transferase</keyword>
<dbReference type="Gene3D" id="1.10.287.1890">
    <property type="match status" value="1"/>
</dbReference>
<dbReference type="SUPFAM" id="SSF53335">
    <property type="entry name" value="S-adenosyl-L-methionine-dependent methyltransferases"/>
    <property type="match status" value="1"/>
</dbReference>
<dbReference type="AlphaFoldDB" id="A0A1H8HHZ2"/>
<dbReference type="PANTHER" id="PTHR38451:SF1">
    <property type="entry name" value="TRNA (ADENINE(22)-N(1))-METHYLTRANSFERASE"/>
    <property type="match status" value="1"/>
</dbReference>
<gene>
    <name evidence="1" type="ORF">SAMN04488134_101354</name>
</gene>
<dbReference type="STRING" id="872970.SAMN04488134_101354"/>
<keyword evidence="1" id="KW-0489">Methyltransferase</keyword>
<proteinExistence type="predicted"/>
<sequence length="232" mass="26324">MRTIKLSSRLSIVAGFLPNQAYFVDVGSDHAYLPIAVCQSDKSAYAVAGELNRGPYQAAKQHVHTYGLTDRIEVVKGDGLSVITNQSIRQVVIAGMGGGLIRSILEQGYDRLNGVDRLILQPNVDSHYIRAWLNSKPFSLKEEVILEEDGHIYEVLVADRVEATQPLTPKQILFGPYLMQENHAVFQKKWKSEYRNKLRVINQMRLAKQLDERKLANLLQEVKWIEEVISHD</sequence>
<protein>
    <submittedName>
        <fullName evidence="1">tRNA (Adenine22-N1)-methyltransferase</fullName>
    </submittedName>
</protein>
<evidence type="ECO:0000313" key="1">
    <source>
        <dbReference type="EMBL" id="SEN55770.1"/>
    </source>
</evidence>
<dbReference type="InterPro" id="IPR006901">
    <property type="entry name" value="TrmK"/>
</dbReference>
<evidence type="ECO:0000313" key="2">
    <source>
        <dbReference type="Proteomes" id="UP000199300"/>
    </source>
</evidence>
<dbReference type="Proteomes" id="UP000199300">
    <property type="component" value="Unassembled WGS sequence"/>
</dbReference>
<dbReference type="Pfam" id="PF04816">
    <property type="entry name" value="TrmK"/>
    <property type="match status" value="1"/>
</dbReference>
<dbReference type="EMBL" id="FODJ01000001">
    <property type="protein sequence ID" value="SEN55770.1"/>
    <property type="molecule type" value="Genomic_DNA"/>
</dbReference>
<accession>A0A1H8HHZ2</accession>
<dbReference type="Gene3D" id="3.40.50.150">
    <property type="entry name" value="Vaccinia Virus protein VP39"/>
    <property type="match status" value="1"/>
</dbReference>
<dbReference type="PIRSF" id="PIRSF018637">
    <property type="entry name" value="TrmK"/>
    <property type="match status" value="1"/>
</dbReference>